<comment type="caution">
    <text evidence="1">The sequence shown here is derived from an EMBL/GenBank/DDBJ whole genome shotgun (WGS) entry which is preliminary data.</text>
</comment>
<gene>
    <name evidence="1" type="ORF">B5F17_07720</name>
</gene>
<dbReference type="Proteomes" id="UP000195897">
    <property type="component" value="Unassembled WGS sequence"/>
</dbReference>
<protein>
    <recommendedName>
        <fullName evidence="3">Alcohol acetyltransferase</fullName>
    </recommendedName>
</protein>
<evidence type="ECO:0000313" key="2">
    <source>
        <dbReference type="Proteomes" id="UP000195897"/>
    </source>
</evidence>
<name>A0A1Y4L7Z7_9FIRM</name>
<evidence type="ECO:0000313" key="1">
    <source>
        <dbReference type="EMBL" id="OUP52864.1"/>
    </source>
</evidence>
<dbReference type="EMBL" id="NFKK01000007">
    <property type="protein sequence ID" value="OUP52864.1"/>
    <property type="molecule type" value="Genomic_DNA"/>
</dbReference>
<evidence type="ECO:0008006" key="3">
    <source>
        <dbReference type="Google" id="ProtNLM"/>
    </source>
</evidence>
<organism evidence="1 2">
    <name type="scientific">Butyricicoccus pullicaecorum</name>
    <dbReference type="NCBI Taxonomy" id="501571"/>
    <lineage>
        <taxon>Bacteria</taxon>
        <taxon>Bacillati</taxon>
        <taxon>Bacillota</taxon>
        <taxon>Clostridia</taxon>
        <taxon>Eubacteriales</taxon>
        <taxon>Butyricicoccaceae</taxon>
        <taxon>Butyricicoccus</taxon>
    </lineage>
</organism>
<dbReference type="RefSeq" id="WP_087372656.1">
    <property type="nucleotide sequence ID" value="NZ_NFKK01000007.1"/>
</dbReference>
<reference evidence="2" key="1">
    <citation type="submission" date="2017-04" db="EMBL/GenBank/DDBJ databases">
        <title>Function of individual gut microbiota members based on whole genome sequencing of pure cultures obtained from chicken caecum.</title>
        <authorList>
            <person name="Medvecky M."/>
            <person name="Cejkova D."/>
            <person name="Polansky O."/>
            <person name="Karasova D."/>
            <person name="Kubasova T."/>
            <person name="Cizek A."/>
            <person name="Rychlik I."/>
        </authorList>
    </citation>
    <scope>NUCLEOTIDE SEQUENCE [LARGE SCALE GENOMIC DNA]</scope>
    <source>
        <strain evidence="2">An180</strain>
    </source>
</reference>
<accession>A0A1Y4L7Z7</accession>
<dbReference type="AlphaFoldDB" id="A0A1Y4L7Z7"/>
<sequence>MELKDVIQHPYLRTDSYGKIFLYCTPNDCACVPRHTIQMSEPVRPDVLQQAVKAALLRFPHMMIGIEATDTQLRYRINVAEPVVLPFDGLWKRYCIGTEDTNGFLFLVGYQDDKIYMEYQHSTSDGRGFEEFIRCVLFNYLKLCGKPVENDGTVRGLDSVYTIEESEDAYSHLADSYSSEGIYQKPAALHAEELTDVGDQPEVITEVTFPFEQLHKAAKSMGASPLSVIAPLFSRAFRQKFGKDSDAPVISQIPVDLRPYVPSATTRYFICFLDLPYEASYDDLPLEEVCRRTKAFLKDQMLPERLLFRAKRASDVCRELHERDIPLAEKEAEASNLSKNFVLEDSFLITNVGEFRLPESMKPYVLDYGAVLPCASQPCAMLVSSYNGNMKISIAQRGHDLDLPTMFSNYLASLGVHTRLYSYPFRVTWYDGMTASKAYRL</sequence>
<proteinExistence type="predicted"/>